<dbReference type="EMBL" id="CP162511">
    <property type="protein sequence ID" value="XDI05048.1"/>
    <property type="molecule type" value="Genomic_DNA"/>
</dbReference>
<dbReference type="SUPFAM" id="SSF52540">
    <property type="entry name" value="P-loop containing nucleoside triphosphate hydrolases"/>
    <property type="match status" value="1"/>
</dbReference>
<evidence type="ECO:0000259" key="1">
    <source>
        <dbReference type="Pfam" id="PF03976"/>
    </source>
</evidence>
<dbReference type="InterPro" id="IPR022488">
    <property type="entry name" value="PPK2-related"/>
</dbReference>
<evidence type="ECO:0000313" key="2">
    <source>
        <dbReference type="EMBL" id="XDI05048.1"/>
    </source>
</evidence>
<dbReference type="GO" id="GO:0016776">
    <property type="term" value="F:phosphotransferase activity, phosphate group as acceptor"/>
    <property type="evidence" value="ECO:0007669"/>
    <property type="project" value="InterPro"/>
</dbReference>
<proteinExistence type="predicted"/>
<keyword evidence="2" id="KW-0808">Transferase</keyword>
<dbReference type="Pfam" id="PF03976">
    <property type="entry name" value="PPK2"/>
    <property type="match status" value="1"/>
</dbReference>
<dbReference type="RefSeq" id="WP_368497429.1">
    <property type="nucleotide sequence ID" value="NZ_CP162511.1"/>
</dbReference>
<dbReference type="Gene3D" id="3.40.50.300">
    <property type="entry name" value="P-loop containing nucleotide triphosphate hydrolases"/>
    <property type="match status" value="1"/>
</dbReference>
<name>A0AB39BF69_9MICO</name>
<sequence length="283" mass="31516">MSKHSTSTSPWSDRLRAKTPVELASLATGATPGITDKDAAEEVFAGTARSLAKQQEQLFAASLFGGEHAVLLVLQGMDTAGKGGVVKRVAGPMDPQGLAHHAFKKPTEEELAHPFLWRVEKRLPAPGFIGVFDRSHYEDVLVPRVHGLVAPEELESRYEQINEFEKKLVESGTTIVKAFLHLGVDEQKNRLLRRLERSDKHWKFSTADVDDRALWPSFQDAYEVAIDRTSTEHAPWHIVPADHKWYSALAVQQLLAEAIGALELGWPAPDYDIDEQRARLLST</sequence>
<organism evidence="2">
    <name type="scientific">Herbiconiux sp. A18JL235</name>
    <dbReference type="NCBI Taxonomy" id="3152363"/>
    <lineage>
        <taxon>Bacteria</taxon>
        <taxon>Bacillati</taxon>
        <taxon>Actinomycetota</taxon>
        <taxon>Actinomycetes</taxon>
        <taxon>Micrococcales</taxon>
        <taxon>Microbacteriaceae</taxon>
        <taxon>Herbiconiux</taxon>
    </lineage>
</organism>
<dbReference type="InterPro" id="IPR022300">
    <property type="entry name" value="PPK2-rel_1"/>
</dbReference>
<keyword evidence="2" id="KW-0418">Kinase</keyword>
<dbReference type="PANTHER" id="PTHR34383:SF3">
    <property type="entry name" value="POLYPHOSPHATE:AMP PHOSPHOTRANSFERASE"/>
    <property type="match status" value="1"/>
</dbReference>
<dbReference type="PANTHER" id="PTHR34383">
    <property type="entry name" value="POLYPHOSPHATE:AMP PHOSPHOTRANSFERASE-RELATED"/>
    <property type="match status" value="1"/>
</dbReference>
<dbReference type="NCBIfam" id="TIGR03709">
    <property type="entry name" value="PPK2_rel_1"/>
    <property type="match status" value="1"/>
</dbReference>
<feature type="domain" description="Polyphosphate kinase-2-related" evidence="1">
    <location>
        <begin position="37"/>
        <end position="259"/>
    </location>
</feature>
<protein>
    <submittedName>
        <fullName evidence="2">PPK2 family polyphosphate kinase</fullName>
    </submittedName>
</protein>
<reference evidence="2" key="1">
    <citation type="submission" date="2024-05" db="EMBL/GenBank/DDBJ databases">
        <title>Herbiconiux sp. A18JL235.</title>
        <authorList>
            <person name="Zhang G."/>
        </authorList>
    </citation>
    <scope>NUCLEOTIDE SEQUENCE</scope>
    <source>
        <strain evidence="2">A18JL235</strain>
    </source>
</reference>
<gene>
    <name evidence="2" type="ORF">ABFY20_17225</name>
</gene>
<dbReference type="GO" id="GO:0016301">
    <property type="term" value="F:kinase activity"/>
    <property type="evidence" value="ECO:0007669"/>
    <property type="project" value="UniProtKB-KW"/>
</dbReference>
<dbReference type="GO" id="GO:0006797">
    <property type="term" value="P:polyphosphate metabolic process"/>
    <property type="evidence" value="ECO:0007669"/>
    <property type="project" value="InterPro"/>
</dbReference>
<accession>A0AB39BF69</accession>
<dbReference type="InterPro" id="IPR027417">
    <property type="entry name" value="P-loop_NTPase"/>
</dbReference>
<dbReference type="AlphaFoldDB" id="A0AB39BF69"/>